<dbReference type="InterPro" id="IPR045018">
    <property type="entry name" value="Azg-like"/>
</dbReference>
<evidence type="ECO:0000256" key="9">
    <source>
        <dbReference type="SAM" id="Phobius"/>
    </source>
</evidence>
<organism evidence="10">
    <name type="scientific">Finegoldia magna</name>
    <name type="common">Peptostreptococcus magnus</name>
    <dbReference type="NCBI Taxonomy" id="1260"/>
    <lineage>
        <taxon>Bacteria</taxon>
        <taxon>Bacillati</taxon>
        <taxon>Bacillota</taxon>
        <taxon>Tissierellia</taxon>
        <taxon>Tissierellales</taxon>
        <taxon>Peptoniphilaceae</taxon>
        <taxon>Finegoldia</taxon>
    </lineage>
</organism>
<feature type="transmembrane region" description="Helical" evidence="9">
    <location>
        <begin position="376"/>
        <end position="405"/>
    </location>
</feature>
<comment type="subcellular location">
    <subcellularLocation>
        <location evidence="1 8">Cell membrane</location>
        <topology evidence="1 8">Multi-pass membrane protein</topology>
    </subcellularLocation>
</comment>
<accession>A0A6N2Z7E6</accession>
<name>A0A6N2Z7E6_FINMA</name>
<keyword evidence="3 8" id="KW-0813">Transport</keyword>
<keyword evidence="7 8" id="KW-0472">Membrane</keyword>
<dbReference type="PANTHER" id="PTHR43337">
    <property type="entry name" value="XANTHINE/URACIL PERMEASE C887.17-RELATED"/>
    <property type="match status" value="1"/>
</dbReference>
<keyword evidence="5 8" id="KW-0812">Transmembrane</keyword>
<feature type="transmembrane region" description="Helical" evidence="9">
    <location>
        <begin position="136"/>
        <end position="157"/>
    </location>
</feature>
<evidence type="ECO:0000256" key="6">
    <source>
        <dbReference type="ARBA" id="ARBA00022989"/>
    </source>
</evidence>
<gene>
    <name evidence="10" type="primary">purP</name>
    <name evidence="10" type="ORF">FMLFYP121_00432</name>
</gene>
<evidence type="ECO:0000256" key="1">
    <source>
        <dbReference type="ARBA" id="ARBA00004651"/>
    </source>
</evidence>
<dbReference type="EMBL" id="CACRTP010000006">
    <property type="protein sequence ID" value="VYT73946.1"/>
    <property type="molecule type" value="Genomic_DNA"/>
</dbReference>
<evidence type="ECO:0000256" key="5">
    <source>
        <dbReference type="ARBA" id="ARBA00022692"/>
    </source>
</evidence>
<sequence>MDFLEKKFRLSERKTDVKTELMAGFTTFMTMSYILAVNPQMLSQTGMDKGGVFTASVIASIVAMVCMAFLANLPFGLAPGMGLNAFFTFTVVKTLGYTWQFALTAVFLEGIVFLILSLFKVREMIFDAIPINLKKAVSCGIGLFIALVGLVNSGIILQGEGTVLQLGNLLSRESVVFIVGLFIIALLLAREIKGALMYGILASTILALILGVSKYQGGSPITLPPSLAPVAFKIQFDKIFTFDMFTVVFTFLFVDIFDTVGTLVGVSAKAGMLDEQGKLKEASPALLADAIGTTMGALLGTSTVTTFVESASGVAEGGRTGLTALSTAFFFFLSLFLFPVFGMIPAQATGPALVIVGLFMLSSIKEIDFYDYSEAIPAFITIIAMPFCYSIAEGISFGMISYVLIKLLAGKRKDVSVLMYILAIVFVLRIIWPLF</sequence>
<feature type="transmembrane region" description="Helical" evidence="9">
    <location>
        <begin position="244"/>
        <end position="266"/>
    </location>
</feature>
<feature type="transmembrane region" description="Helical" evidence="9">
    <location>
        <begin position="97"/>
        <end position="116"/>
    </location>
</feature>
<reference evidence="10" key="1">
    <citation type="submission" date="2019-11" db="EMBL/GenBank/DDBJ databases">
        <authorList>
            <person name="Feng L."/>
        </authorList>
    </citation>
    <scope>NUCLEOTIDE SEQUENCE</scope>
    <source>
        <strain evidence="10">FmagnaLFYP121</strain>
    </source>
</reference>
<evidence type="ECO:0000313" key="10">
    <source>
        <dbReference type="EMBL" id="VYT73946.1"/>
    </source>
</evidence>
<dbReference type="AlphaFoldDB" id="A0A6N2Z7E6"/>
<evidence type="ECO:0000256" key="8">
    <source>
        <dbReference type="PIRNR" id="PIRNR005353"/>
    </source>
</evidence>
<feature type="transmembrane region" description="Helical" evidence="9">
    <location>
        <begin position="195"/>
        <end position="215"/>
    </location>
</feature>
<feature type="transmembrane region" description="Helical" evidence="9">
    <location>
        <begin position="417"/>
        <end position="434"/>
    </location>
</feature>
<dbReference type="RefSeq" id="WP_154253678.1">
    <property type="nucleotide sequence ID" value="NZ_CACRTP010000006.1"/>
</dbReference>
<comment type="similarity">
    <text evidence="2 8">Belongs to the nucleobase:cation symporter-2 (NCS2) (TC 2.A.40) family. Azg-like subfamily.</text>
</comment>
<evidence type="ECO:0000256" key="2">
    <source>
        <dbReference type="ARBA" id="ARBA00005697"/>
    </source>
</evidence>
<evidence type="ECO:0000256" key="3">
    <source>
        <dbReference type="ARBA" id="ARBA00022448"/>
    </source>
</evidence>
<protein>
    <submittedName>
        <fullName evidence="10">Putative adenine permease PurP</fullName>
    </submittedName>
</protein>
<feature type="transmembrane region" description="Helical" evidence="9">
    <location>
        <begin position="50"/>
        <end position="77"/>
    </location>
</feature>
<feature type="transmembrane region" description="Helical" evidence="9">
    <location>
        <begin position="169"/>
        <end position="188"/>
    </location>
</feature>
<dbReference type="Pfam" id="PF00860">
    <property type="entry name" value="Xan_ur_permease"/>
    <property type="match status" value="1"/>
</dbReference>
<evidence type="ECO:0000256" key="4">
    <source>
        <dbReference type="ARBA" id="ARBA00022475"/>
    </source>
</evidence>
<feature type="transmembrane region" description="Helical" evidence="9">
    <location>
        <begin position="20"/>
        <end position="38"/>
    </location>
</feature>
<evidence type="ECO:0000256" key="7">
    <source>
        <dbReference type="ARBA" id="ARBA00023136"/>
    </source>
</evidence>
<dbReference type="GO" id="GO:0005886">
    <property type="term" value="C:plasma membrane"/>
    <property type="evidence" value="ECO:0007669"/>
    <property type="project" value="UniProtKB-SubCell"/>
</dbReference>
<dbReference type="InterPro" id="IPR026033">
    <property type="entry name" value="Azg-like_bact_archaea"/>
</dbReference>
<dbReference type="PIRSF" id="PIRSF005353">
    <property type="entry name" value="PbuG"/>
    <property type="match status" value="1"/>
</dbReference>
<proteinExistence type="inferred from homology"/>
<keyword evidence="6 8" id="KW-1133">Transmembrane helix</keyword>
<feature type="transmembrane region" description="Helical" evidence="9">
    <location>
        <begin position="320"/>
        <end position="341"/>
    </location>
</feature>
<dbReference type="InterPro" id="IPR006043">
    <property type="entry name" value="NCS2"/>
</dbReference>
<keyword evidence="4 8" id="KW-1003">Cell membrane</keyword>
<feature type="transmembrane region" description="Helical" evidence="9">
    <location>
        <begin position="348"/>
        <end position="364"/>
    </location>
</feature>
<dbReference type="GO" id="GO:0005345">
    <property type="term" value="F:purine nucleobase transmembrane transporter activity"/>
    <property type="evidence" value="ECO:0007669"/>
    <property type="project" value="TreeGrafter"/>
</dbReference>
<dbReference type="PANTHER" id="PTHR43337:SF1">
    <property type="entry name" value="XANTHINE_URACIL PERMEASE C887.17-RELATED"/>
    <property type="match status" value="1"/>
</dbReference>
<feature type="transmembrane region" description="Helical" evidence="9">
    <location>
        <begin position="286"/>
        <end position="308"/>
    </location>
</feature>